<dbReference type="SUPFAM" id="SSF48371">
    <property type="entry name" value="ARM repeat"/>
    <property type="match status" value="1"/>
</dbReference>
<dbReference type="GO" id="GO:0032012">
    <property type="term" value="P:regulation of ARF protein signal transduction"/>
    <property type="evidence" value="ECO:0007669"/>
    <property type="project" value="InterPro"/>
</dbReference>
<dbReference type="InterPro" id="IPR032691">
    <property type="entry name" value="Mon2/Sec7/BIG1-like_HUS"/>
</dbReference>
<proteinExistence type="predicted"/>
<dbReference type="GO" id="GO:0005829">
    <property type="term" value="C:cytosol"/>
    <property type="evidence" value="ECO:0007669"/>
    <property type="project" value="UniProtKB-SubCell"/>
</dbReference>
<sequence>MEDQNQDAYENNNRERKKIKTKRKELGLSCMLNTEVSALLAVIRRPPEPTSPYYFSSDDHFDSAALHSLKSLRALIFNPQQEWHNIDPAIYISPFLHVIQGDDVPAAATGVALYALLKILNLEIFDEKTKGAKEAINSIVTAIAGCRLEKTDSSTEDAVMMRILQVLTAIMKHCASVLLTDHVVCNIVNTCFQVVQHSAGRGDLLQRNARYALHELIQIIFSRLPDLAIKDSESEPESESGSGSESETGMDDSSGGDADADLNSGYGIRSAVDIFHFLCSLLNVVRVVEMEGSTFQDPDEDVQHFALVLINSAIELSGEEIGRHSKLLRMIQDDLFHHLIHYGTCSSPLVLSMICSTVLNIYHFLRRFIRLQLEAFFAVVLLRVVPLASSMSLQEVALEGLINFCRQPTFIIEVYVNYDCDPLSRSLFEEIGKLLCKNSFPMTSPVTTLQVLAFEGLATMIHNIADNIDKEDDSSPIGPYPVVITEYSPFWEEKSKDELESWVDFVRIRKAQKKKILIAASHFNRDEKKGLEYLKFSKLVSDPPDPKAYAFFFRYTPGLDKNMIGDYLGDPSHFNIEVLREFTDTFKFSGMVLDIALRSYLETFRLPGEAQKIQRILEAFSERFYDEQSSDVFVSKDAVFILCYSVIMLNTDQHNPQVKKKMTEEEFIRNNRAINGGQDLPREYLSELFHSISNKAITLFGQSGVSVEMNPSKWIELINRSKLVQPLILCDFDRRLGRDMFACIAGPTVASLCAFFEHTDEEELLQECTEMLISIARIAQYGLEDTLDQLLASFCKFTTLLNPYASTEETLFAFSNDLKPKMATLAVFTIANNFGESIRGGWRNIVDCLLKLKRLKLLPQSVIEFDSASTSSSDVPKEPESGIIFPSHDPKFGSRQASGTISRFSHFLSLESMEDSLSLNLSEFEQNLKIIKQCRIGNIFSNSSNLPDDALLNLGRSLIFAAAGKGQKFSTPVEEEETVGFCWDLVIAIALANIHRFQSFWTNFHDYMLSVAQFPLFSPIPFAEKAILGLFKVCLKLLSTYPVDKIPEELIFKSINLMWKLDKEILDTCCEFITQSVSKVLIEYPANLQTQLGWKSVLHLLSVTGRHSETYDQGVEALIVLMSDGTHVSRTNYVYCIDCAFSFVALKNSPLEKNLKILDLMADSVNLLTQWYKNHHAENNSSVSSNTSNSSLEENSKSLGSSNFTLNLFLKLGEALRKSSLARREEMRNHAIVALQKSFSLAQDLDFSPTNCMNCFNLVIFAMVDDLHEKMLEYSRRENSEREMRSMERTLEIAMELLTNVFLQFLKQISEGPGFRTFWLGVLRRMDTCMKADLGQYGTSKIEELVPDLLKKMITQMKEKGILVQKEGKFYELYELDAEIGHEELDWKMTSESNLHARIAILSGQVGISESGIDDAVQKLVAHGSLVFCFLLCEIKLGKWSSWRHLIKQSQRWKFFKEGVELIGPSIFWKIEMWVVLLMWLIASGSDWSPLPLIK</sequence>
<accession>A0A7N2L960</accession>
<dbReference type="OMA" id="HLIYYGT"/>
<dbReference type="FunCoup" id="A0A7N2L960">
    <property type="interactions" value="2805"/>
</dbReference>
<dbReference type="GO" id="GO:0005085">
    <property type="term" value="F:guanyl-nucleotide exchange factor activity"/>
    <property type="evidence" value="ECO:0007669"/>
    <property type="project" value="UniProtKB-KW"/>
</dbReference>
<dbReference type="InterPro" id="IPR016151">
    <property type="entry name" value="DNA_mismatch_repair_MutS_N"/>
</dbReference>
<evidence type="ECO:0000256" key="2">
    <source>
        <dbReference type="ARBA" id="ARBA00004514"/>
    </source>
</evidence>
<dbReference type="InParanoid" id="A0A7N2L960"/>
<feature type="region of interest" description="Disordered" evidence="4">
    <location>
        <begin position="1"/>
        <end position="20"/>
    </location>
</feature>
<dbReference type="PANTHER" id="PTHR10663">
    <property type="entry name" value="GUANYL-NUCLEOTIDE EXCHANGE FACTOR"/>
    <property type="match status" value="1"/>
</dbReference>
<dbReference type="Pfam" id="PF12783">
    <property type="entry name" value="Sec7-like_HUS"/>
    <property type="match status" value="1"/>
</dbReference>
<dbReference type="GO" id="GO:0012505">
    <property type="term" value="C:endomembrane system"/>
    <property type="evidence" value="ECO:0007669"/>
    <property type="project" value="UniProtKB-ARBA"/>
</dbReference>
<evidence type="ECO:0000256" key="3">
    <source>
        <dbReference type="ARBA" id="ARBA00022658"/>
    </source>
</evidence>
<keyword evidence="7" id="KW-1185">Reference proteome</keyword>
<evidence type="ECO:0000259" key="5">
    <source>
        <dbReference type="PROSITE" id="PS50190"/>
    </source>
</evidence>
<dbReference type="InterPro" id="IPR035999">
    <property type="entry name" value="Sec7_dom_sf"/>
</dbReference>
<dbReference type="SUPFAM" id="SSF48425">
    <property type="entry name" value="Sec7 domain"/>
    <property type="match status" value="1"/>
</dbReference>
<organism evidence="6 7">
    <name type="scientific">Quercus lobata</name>
    <name type="common">Valley oak</name>
    <dbReference type="NCBI Taxonomy" id="97700"/>
    <lineage>
        <taxon>Eukaryota</taxon>
        <taxon>Viridiplantae</taxon>
        <taxon>Streptophyta</taxon>
        <taxon>Embryophyta</taxon>
        <taxon>Tracheophyta</taxon>
        <taxon>Spermatophyta</taxon>
        <taxon>Magnoliopsida</taxon>
        <taxon>eudicotyledons</taxon>
        <taxon>Gunneridae</taxon>
        <taxon>Pentapetalae</taxon>
        <taxon>rosids</taxon>
        <taxon>fabids</taxon>
        <taxon>Fagales</taxon>
        <taxon>Fagaceae</taxon>
        <taxon>Quercus</taxon>
    </lineage>
</organism>
<dbReference type="GO" id="GO:0009846">
    <property type="term" value="P:pollen germination"/>
    <property type="evidence" value="ECO:0007669"/>
    <property type="project" value="EnsemblPlants"/>
</dbReference>
<dbReference type="GO" id="GO:0005524">
    <property type="term" value="F:ATP binding"/>
    <property type="evidence" value="ECO:0007669"/>
    <property type="project" value="InterPro"/>
</dbReference>
<dbReference type="InterPro" id="IPR016024">
    <property type="entry name" value="ARM-type_fold"/>
</dbReference>
<protein>
    <recommendedName>
        <fullName evidence="5">SEC7 domain-containing protein</fullName>
    </recommendedName>
</protein>
<reference evidence="6 7" key="1">
    <citation type="journal article" date="2016" name="G3 (Bethesda)">
        <title>First Draft Assembly and Annotation of the Genome of a California Endemic Oak Quercus lobata Nee (Fagaceae).</title>
        <authorList>
            <person name="Sork V.L."/>
            <person name="Fitz-Gibbon S.T."/>
            <person name="Puiu D."/>
            <person name="Crepeau M."/>
            <person name="Gugger P.F."/>
            <person name="Sherman R."/>
            <person name="Stevens K."/>
            <person name="Langley C.H."/>
            <person name="Pellegrini M."/>
            <person name="Salzberg S.L."/>
        </authorList>
    </citation>
    <scope>NUCLEOTIDE SEQUENCE [LARGE SCALE GENOMIC DNA]</scope>
    <source>
        <strain evidence="6 7">cv. SW786</strain>
    </source>
</reference>
<dbReference type="Proteomes" id="UP000594261">
    <property type="component" value="Chromosome 3"/>
</dbReference>
<reference evidence="6" key="2">
    <citation type="submission" date="2021-01" db="UniProtKB">
        <authorList>
            <consortium name="EnsemblPlants"/>
        </authorList>
    </citation>
    <scope>IDENTIFICATION</scope>
</reference>
<dbReference type="Pfam" id="PF01624">
    <property type="entry name" value="MutS_I"/>
    <property type="match status" value="1"/>
</dbReference>
<dbReference type="EnsemblPlants" id="QL03p049169:mrna">
    <property type="protein sequence ID" value="QL03p049169:mrna"/>
    <property type="gene ID" value="QL03p049169"/>
</dbReference>
<dbReference type="GO" id="GO:0016192">
    <property type="term" value="P:vesicle-mediated transport"/>
    <property type="evidence" value="ECO:0007669"/>
    <property type="project" value="UniProtKB-ARBA"/>
</dbReference>
<feature type="domain" description="SEC7" evidence="5">
    <location>
        <begin position="510"/>
        <end position="695"/>
    </location>
</feature>
<dbReference type="Gene3D" id="1.10.220.20">
    <property type="match status" value="1"/>
</dbReference>
<dbReference type="GO" id="GO:0016020">
    <property type="term" value="C:membrane"/>
    <property type="evidence" value="ECO:0007669"/>
    <property type="project" value="UniProtKB-SubCell"/>
</dbReference>
<feature type="region of interest" description="Disordered" evidence="4">
    <location>
        <begin position="231"/>
        <end position="256"/>
    </location>
</feature>
<dbReference type="InterPro" id="IPR023394">
    <property type="entry name" value="Sec7_C_sf"/>
</dbReference>
<dbReference type="Gene3D" id="1.10.1000.11">
    <property type="entry name" value="Arf Nucleotide-binding Site Opener,domain 2"/>
    <property type="match status" value="1"/>
</dbReference>
<dbReference type="GO" id="GO:0090406">
    <property type="term" value="C:pollen tube"/>
    <property type="evidence" value="ECO:0007669"/>
    <property type="project" value="EnsemblPlants"/>
</dbReference>
<evidence type="ECO:0000313" key="7">
    <source>
        <dbReference type="Proteomes" id="UP000594261"/>
    </source>
</evidence>
<dbReference type="GO" id="GO:0006298">
    <property type="term" value="P:mismatch repair"/>
    <property type="evidence" value="ECO:0007669"/>
    <property type="project" value="InterPro"/>
</dbReference>
<dbReference type="InterPro" id="IPR007695">
    <property type="entry name" value="DNA_mismatch_repair_MutS-lik_N"/>
</dbReference>
<dbReference type="Gene3D" id="3.40.1170.10">
    <property type="entry name" value="DNA repair protein MutS, domain I"/>
    <property type="match status" value="1"/>
</dbReference>
<dbReference type="SUPFAM" id="SSF55271">
    <property type="entry name" value="DNA repair protein MutS, domain I"/>
    <property type="match status" value="1"/>
</dbReference>
<feature type="compositionally biased region" description="Low complexity" evidence="4">
    <location>
        <begin position="239"/>
        <end position="256"/>
    </location>
</feature>
<name>A0A7N2L960_QUELO</name>
<dbReference type="InterPro" id="IPR000904">
    <property type="entry name" value="Sec7_dom"/>
</dbReference>
<dbReference type="Gramene" id="QL03p049169:mrna">
    <property type="protein sequence ID" value="QL03p049169:mrna"/>
    <property type="gene ID" value="QL03p049169"/>
</dbReference>
<keyword evidence="3" id="KW-0344">Guanine-nucleotide releasing factor</keyword>
<dbReference type="FunFam" id="1.10.1000.11:FF:000002">
    <property type="entry name" value="Cytohesin 1"/>
    <property type="match status" value="1"/>
</dbReference>
<dbReference type="PROSITE" id="PS50190">
    <property type="entry name" value="SEC7"/>
    <property type="match status" value="1"/>
</dbReference>
<dbReference type="SMART" id="SM00222">
    <property type="entry name" value="Sec7"/>
    <property type="match status" value="1"/>
</dbReference>
<dbReference type="GO" id="GO:0030983">
    <property type="term" value="F:mismatched DNA binding"/>
    <property type="evidence" value="ECO:0007669"/>
    <property type="project" value="InterPro"/>
</dbReference>
<evidence type="ECO:0000256" key="1">
    <source>
        <dbReference type="ARBA" id="ARBA00004287"/>
    </source>
</evidence>
<dbReference type="Pfam" id="PF01369">
    <property type="entry name" value="Sec7"/>
    <property type="match status" value="1"/>
</dbReference>
<dbReference type="EMBL" id="LRBV02000003">
    <property type="status" value="NOT_ANNOTATED_CDS"/>
    <property type="molecule type" value="Genomic_DNA"/>
</dbReference>
<comment type="subcellular location">
    <subcellularLocation>
        <location evidence="2">Cytoplasm</location>
        <location evidence="2">Cytosol</location>
    </subcellularLocation>
    <subcellularLocation>
        <location evidence="1">Membrane</location>
        <topology evidence="1">Peripheral membrane protein</topology>
        <orientation evidence="1">Cytoplasmic side</orientation>
    </subcellularLocation>
</comment>
<evidence type="ECO:0000256" key="4">
    <source>
        <dbReference type="SAM" id="MobiDB-lite"/>
    </source>
</evidence>
<evidence type="ECO:0000313" key="6">
    <source>
        <dbReference type="EnsemblPlants" id="QL03p049169:mrna"/>
    </source>
</evidence>
<dbReference type="PANTHER" id="PTHR10663:SF322">
    <property type="entry name" value="ARF GUANINE-NUCLEOTIDE EXCHANGE FACTOR GNL2"/>
    <property type="match status" value="1"/>
</dbReference>
<dbReference type="CDD" id="cd00171">
    <property type="entry name" value="Sec7"/>
    <property type="match status" value="1"/>
</dbReference>